<dbReference type="InterPro" id="IPR004843">
    <property type="entry name" value="Calcineurin-like_PHP"/>
</dbReference>
<dbReference type="CDD" id="cd00144">
    <property type="entry name" value="MPP_PPP_family"/>
    <property type="match status" value="1"/>
</dbReference>
<dbReference type="PANTHER" id="PTHR42850:SF4">
    <property type="entry name" value="ZINC-DEPENDENT ENDOPOLYPHOSPHATASE"/>
    <property type="match status" value="1"/>
</dbReference>
<reference evidence="2 3" key="1">
    <citation type="submission" date="2019-10" db="EMBL/GenBank/DDBJ databases">
        <title>Description of Paenibacillus terricola sp. nov.</title>
        <authorList>
            <person name="Carlier A."/>
            <person name="Qi S."/>
        </authorList>
    </citation>
    <scope>NUCLEOTIDE SEQUENCE [LARGE SCALE GENOMIC DNA]</scope>
    <source>
        <strain evidence="2 3">LMG 31459</strain>
    </source>
</reference>
<proteinExistence type="predicted"/>
<feature type="domain" description="Calcineurin-like phosphoesterase" evidence="1">
    <location>
        <begin position="2"/>
        <end position="179"/>
    </location>
</feature>
<protein>
    <submittedName>
        <fullName evidence="2">Serine/threonine protein phosphatase</fullName>
    </submittedName>
</protein>
<sequence>MRKFFITDIHGDKEGLELLLGHAGADLKRDQLVFGGDMINRGKDSAGVVKYIKELTERHPGQVHALIGNHEEMMGDYIKNGDRLWLSHGGHDTLESFARAFSDQKERQAHMEWAYSLPLYYADEEFVYTHAGLCTVEPLEQQSREILWMTEYEFYRQPREELLTLTNGRPVIHGHTPVERIYFDGARMNCDMGSNTYAVLEERSLGIVNLTEMIYHVYKQADQRLENRRIGRI</sequence>
<dbReference type="RefSeq" id="WP_171720197.1">
    <property type="nucleotide sequence ID" value="NZ_WHOB01000088.1"/>
</dbReference>
<dbReference type="InterPro" id="IPR029052">
    <property type="entry name" value="Metallo-depent_PP-like"/>
</dbReference>
<organism evidence="2 3">
    <name type="scientific">Paenibacillus phytohabitans</name>
    <dbReference type="NCBI Taxonomy" id="2654978"/>
    <lineage>
        <taxon>Bacteria</taxon>
        <taxon>Bacillati</taxon>
        <taxon>Bacillota</taxon>
        <taxon>Bacilli</taxon>
        <taxon>Bacillales</taxon>
        <taxon>Paenibacillaceae</taxon>
        <taxon>Paenibacillus</taxon>
    </lineage>
</organism>
<dbReference type="InterPro" id="IPR050126">
    <property type="entry name" value="Ap4A_hydrolase"/>
</dbReference>
<dbReference type="Gene3D" id="3.60.21.10">
    <property type="match status" value="1"/>
</dbReference>
<evidence type="ECO:0000313" key="2">
    <source>
        <dbReference type="EMBL" id="NOU82929.1"/>
    </source>
</evidence>
<dbReference type="SUPFAM" id="SSF56300">
    <property type="entry name" value="Metallo-dependent phosphatases"/>
    <property type="match status" value="1"/>
</dbReference>
<dbReference type="Pfam" id="PF00149">
    <property type="entry name" value="Metallophos"/>
    <property type="match status" value="1"/>
</dbReference>
<dbReference type="Proteomes" id="UP000596857">
    <property type="component" value="Unassembled WGS sequence"/>
</dbReference>
<gene>
    <name evidence="2" type="ORF">GC101_29115</name>
</gene>
<accession>A0ABX1YRK3</accession>
<keyword evidence="3" id="KW-1185">Reference proteome</keyword>
<dbReference type="EMBL" id="WHOB01000088">
    <property type="protein sequence ID" value="NOU82929.1"/>
    <property type="molecule type" value="Genomic_DNA"/>
</dbReference>
<evidence type="ECO:0000259" key="1">
    <source>
        <dbReference type="Pfam" id="PF00149"/>
    </source>
</evidence>
<dbReference type="PANTHER" id="PTHR42850">
    <property type="entry name" value="METALLOPHOSPHOESTERASE"/>
    <property type="match status" value="1"/>
</dbReference>
<name>A0ABX1YRK3_9BACL</name>
<evidence type="ECO:0000313" key="3">
    <source>
        <dbReference type="Proteomes" id="UP000596857"/>
    </source>
</evidence>
<comment type="caution">
    <text evidence="2">The sequence shown here is derived from an EMBL/GenBank/DDBJ whole genome shotgun (WGS) entry which is preliminary data.</text>
</comment>